<proteinExistence type="predicted"/>
<gene>
    <name evidence="1" type="ORF">E2C01_006789</name>
</gene>
<reference evidence="1 2" key="1">
    <citation type="submission" date="2019-05" db="EMBL/GenBank/DDBJ databases">
        <title>Another draft genome of Portunus trituberculatus and its Hox gene families provides insights of decapod evolution.</title>
        <authorList>
            <person name="Jeong J.-H."/>
            <person name="Song I."/>
            <person name="Kim S."/>
            <person name="Choi T."/>
            <person name="Kim D."/>
            <person name="Ryu S."/>
            <person name="Kim W."/>
        </authorList>
    </citation>
    <scope>NUCLEOTIDE SEQUENCE [LARGE SCALE GENOMIC DNA]</scope>
    <source>
        <tissue evidence="1">Muscle</tissue>
    </source>
</reference>
<accession>A0A5B7D0M1</accession>
<dbReference type="Proteomes" id="UP000324222">
    <property type="component" value="Unassembled WGS sequence"/>
</dbReference>
<comment type="caution">
    <text evidence="1">The sequence shown here is derived from an EMBL/GenBank/DDBJ whole genome shotgun (WGS) entry which is preliminary data.</text>
</comment>
<evidence type="ECO:0000313" key="1">
    <source>
        <dbReference type="EMBL" id="MPC14036.1"/>
    </source>
</evidence>
<name>A0A5B7D0M1_PORTR</name>
<organism evidence="1 2">
    <name type="scientific">Portunus trituberculatus</name>
    <name type="common">Swimming crab</name>
    <name type="synonym">Neptunus trituberculatus</name>
    <dbReference type="NCBI Taxonomy" id="210409"/>
    <lineage>
        <taxon>Eukaryota</taxon>
        <taxon>Metazoa</taxon>
        <taxon>Ecdysozoa</taxon>
        <taxon>Arthropoda</taxon>
        <taxon>Crustacea</taxon>
        <taxon>Multicrustacea</taxon>
        <taxon>Malacostraca</taxon>
        <taxon>Eumalacostraca</taxon>
        <taxon>Eucarida</taxon>
        <taxon>Decapoda</taxon>
        <taxon>Pleocyemata</taxon>
        <taxon>Brachyura</taxon>
        <taxon>Eubrachyura</taxon>
        <taxon>Portunoidea</taxon>
        <taxon>Portunidae</taxon>
        <taxon>Portuninae</taxon>
        <taxon>Portunus</taxon>
    </lineage>
</organism>
<dbReference type="AlphaFoldDB" id="A0A5B7D0M1"/>
<dbReference type="EMBL" id="VSRR010000324">
    <property type="protein sequence ID" value="MPC14036.1"/>
    <property type="molecule type" value="Genomic_DNA"/>
</dbReference>
<protein>
    <submittedName>
        <fullName evidence="1">Uncharacterized protein</fullName>
    </submittedName>
</protein>
<sequence length="59" mass="6194">MASCSLPGASLPWPTHCSFSPPMYTQPPTLPPSASPAVHHCPPLLRLAPTPVHSRVLGV</sequence>
<evidence type="ECO:0000313" key="2">
    <source>
        <dbReference type="Proteomes" id="UP000324222"/>
    </source>
</evidence>
<keyword evidence="2" id="KW-1185">Reference proteome</keyword>